<feature type="transmembrane region" description="Helical" evidence="5">
    <location>
        <begin position="298"/>
        <end position="318"/>
    </location>
</feature>
<feature type="transmembrane region" description="Helical" evidence="5">
    <location>
        <begin position="7"/>
        <end position="25"/>
    </location>
</feature>
<proteinExistence type="predicted"/>
<dbReference type="InterPro" id="IPR003339">
    <property type="entry name" value="ABC/ECF_trnsptr_transmembrane"/>
</dbReference>
<evidence type="ECO:0000313" key="7">
    <source>
        <dbReference type="Proteomes" id="UP000581769"/>
    </source>
</evidence>
<feature type="transmembrane region" description="Helical" evidence="5">
    <location>
        <begin position="330"/>
        <end position="349"/>
    </location>
</feature>
<organism evidence="6 7">
    <name type="scientific">Amycolatopsis jiangsuensis</name>
    <dbReference type="NCBI Taxonomy" id="1181879"/>
    <lineage>
        <taxon>Bacteria</taxon>
        <taxon>Bacillati</taxon>
        <taxon>Actinomycetota</taxon>
        <taxon>Actinomycetes</taxon>
        <taxon>Pseudonocardiales</taxon>
        <taxon>Pseudonocardiaceae</taxon>
        <taxon>Amycolatopsis</taxon>
    </lineage>
</organism>
<protein>
    <submittedName>
        <fullName evidence="6">Energy-coupling factor transport system permease protein</fullName>
    </submittedName>
</protein>
<evidence type="ECO:0000256" key="1">
    <source>
        <dbReference type="ARBA" id="ARBA00004141"/>
    </source>
</evidence>
<keyword evidence="2 5" id="KW-0812">Transmembrane</keyword>
<keyword evidence="4 5" id="KW-0472">Membrane</keyword>
<feature type="transmembrane region" description="Helical" evidence="5">
    <location>
        <begin position="231"/>
        <end position="252"/>
    </location>
</feature>
<feature type="transmembrane region" description="Helical" evidence="5">
    <location>
        <begin position="60"/>
        <end position="79"/>
    </location>
</feature>
<feature type="transmembrane region" description="Helical" evidence="5">
    <location>
        <begin position="258"/>
        <end position="277"/>
    </location>
</feature>
<dbReference type="PANTHER" id="PTHR33514">
    <property type="entry name" value="PROTEIN ABCI12, CHLOROPLASTIC"/>
    <property type="match status" value="1"/>
</dbReference>
<dbReference type="RefSeq" id="WP_184782379.1">
    <property type="nucleotide sequence ID" value="NZ_JACHMG010000001.1"/>
</dbReference>
<dbReference type="Proteomes" id="UP000581769">
    <property type="component" value="Unassembled WGS sequence"/>
</dbReference>
<gene>
    <name evidence="6" type="ORF">BJY18_005043</name>
</gene>
<evidence type="ECO:0000256" key="3">
    <source>
        <dbReference type="ARBA" id="ARBA00022989"/>
    </source>
</evidence>
<evidence type="ECO:0000256" key="4">
    <source>
        <dbReference type="ARBA" id="ARBA00023136"/>
    </source>
</evidence>
<dbReference type="Pfam" id="PF02361">
    <property type="entry name" value="CbiQ"/>
    <property type="match status" value="1"/>
</dbReference>
<dbReference type="EMBL" id="JACHMG010000001">
    <property type="protein sequence ID" value="MBB4687558.1"/>
    <property type="molecule type" value="Genomic_DNA"/>
</dbReference>
<dbReference type="AlphaFoldDB" id="A0A840J2C0"/>
<evidence type="ECO:0000313" key="6">
    <source>
        <dbReference type="EMBL" id="MBB4687558.1"/>
    </source>
</evidence>
<keyword evidence="3 5" id="KW-1133">Transmembrane helix</keyword>
<evidence type="ECO:0000256" key="5">
    <source>
        <dbReference type="SAM" id="Phobius"/>
    </source>
</evidence>
<sequence>MVRAEARALHPGAWWVWALALAVVASRTTNPLLLALVIAVAGFVVVARRGDAPWALAFRMYAIVAGVILVSRILFRILIGGEDGGHVLFTLPSIPLPAAAAGIELLGPTSAEELLGGFYDGLRLATIVLCVGAANALANPKRLLKAVPGALYEVGTAVTVALSVAPQLVESVHRVRRARRLRAGRTRGLRFVKGIFVPVLADAMDRSLQLAAAMDSRGYGRRGYLGRRVRVVIAVCVLAGLVGVAVGVYGVLDGSASWLGVPMLVGGLVVAGAGFVLGGRRVRRTTYRPDPWRLPETLVALCGVAGCVLVLVADPATLATSASPPAWPELPLLPALAILVCVLPAWLAPRPALVAEVVR</sequence>
<reference evidence="6 7" key="1">
    <citation type="submission" date="2020-08" db="EMBL/GenBank/DDBJ databases">
        <title>Sequencing the genomes of 1000 actinobacteria strains.</title>
        <authorList>
            <person name="Klenk H.-P."/>
        </authorList>
    </citation>
    <scope>NUCLEOTIDE SEQUENCE [LARGE SCALE GENOMIC DNA]</scope>
    <source>
        <strain evidence="6 7">DSM 45859</strain>
    </source>
</reference>
<evidence type="ECO:0000256" key="2">
    <source>
        <dbReference type="ARBA" id="ARBA00022692"/>
    </source>
</evidence>
<name>A0A840J2C0_9PSEU</name>
<comment type="subcellular location">
    <subcellularLocation>
        <location evidence="1">Membrane</location>
        <topology evidence="1">Multi-pass membrane protein</topology>
    </subcellularLocation>
</comment>
<keyword evidence="7" id="KW-1185">Reference proteome</keyword>
<dbReference type="GO" id="GO:0005886">
    <property type="term" value="C:plasma membrane"/>
    <property type="evidence" value="ECO:0007669"/>
    <property type="project" value="TreeGrafter"/>
</dbReference>
<accession>A0A840J2C0</accession>
<dbReference type="PANTHER" id="PTHR33514:SF15">
    <property type="entry name" value="COBALT TRANSPORT PROTEIN"/>
    <property type="match status" value="1"/>
</dbReference>
<comment type="caution">
    <text evidence="6">The sequence shown here is derived from an EMBL/GenBank/DDBJ whole genome shotgun (WGS) entry which is preliminary data.</text>
</comment>
<feature type="transmembrane region" description="Helical" evidence="5">
    <location>
        <begin position="118"/>
        <end position="138"/>
    </location>
</feature>
<feature type="transmembrane region" description="Helical" evidence="5">
    <location>
        <begin position="85"/>
        <end position="106"/>
    </location>
</feature>